<dbReference type="GO" id="GO:0016831">
    <property type="term" value="F:carboxy-lyase activity"/>
    <property type="evidence" value="ECO:0007669"/>
    <property type="project" value="InterPro"/>
</dbReference>
<sequence length="280" mass="30190">MRALLLSIALLTTSVPAFAQDAAIDTHVHLHKGEASLADYRTQLKAAGQSVEAFGAMWFGGPNQALAGNPADIARRNDALIALAAKNPDMIAIATVHPYDGDAALAEVDRVAARGVRLLKIHPHTQKFDAADPRVLTLVKHAGDKGMIVVMDNASIVPADNEKLFNLALAAPKTKFIFGHMGGLGFRFWNILAHARTAENLFADNIYFDISASVILAADSPIEEEYVWTIRNVGVDHVLIASDFPQISLPKTLEAFAKLDLTDAERAKIRSGNARKLLGL</sequence>
<dbReference type="SUPFAM" id="SSF51556">
    <property type="entry name" value="Metallo-dependent hydrolases"/>
    <property type="match status" value="1"/>
</dbReference>
<keyword evidence="2" id="KW-0732">Signal</keyword>
<dbReference type="EMBL" id="LT598653">
    <property type="protein sequence ID" value="SBV34013.1"/>
    <property type="molecule type" value="Genomic_DNA"/>
</dbReference>
<keyword evidence="1" id="KW-0456">Lyase</keyword>
<evidence type="ECO:0000256" key="1">
    <source>
        <dbReference type="ARBA" id="ARBA00023239"/>
    </source>
</evidence>
<dbReference type="InterPro" id="IPR032465">
    <property type="entry name" value="ACMSD"/>
</dbReference>
<dbReference type="KEGG" id="sphu:SPPYR_2893"/>
<dbReference type="AlphaFoldDB" id="A0A1Y5PVF1"/>
<accession>A0A1Y5PVF1</accession>
<proteinExistence type="predicted"/>
<feature type="chain" id="PRO_5012689641" evidence="2">
    <location>
        <begin position="20"/>
        <end position="280"/>
    </location>
</feature>
<evidence type="ECO:0000313" key="4">
    <source>
        <dbReference type="EMBL" id="SBV34013.1"/>
    </source>
</evidence>
<evidence type="ECO:0000256" key="2">
    <source>
        <dbReference type="SAM" id="SignalP"/>
    </source>
</evidence>
<dbReference type="GO" id="GO:0016787">
    <property type="term" value="F:hydrolase activity"/>
    <property type="evidence" value="ECO:0007669"/>
    <property type="project" value="UniProtKB-KW"/>
</dbReference>
<name>A0A1Y5PVF1_9SPHN</name>
<dbReference type="Gene3D" id="3.20.20.140">
    <property type="entry name" value="Metal-dependent hydrolases"/>
    <property type="match status" value="1"/>
</dbReference>
<evidence type="ECO:0000259" key="3">
    <source>
        <dbReference type="Pfam" id="PF04909"/>
    </source>
</evidence>
<reference evidence="4" key="1">
    <citation type="submission" date="2016-03" db="EMBL/GenBank/DDBJ databases">
        <authorList>
            <person name="Ploux O."/>
        </authorList>
    </citation>
    <scope>NUCLEOTIDE SEQUENCE</scope>
    <source>
        <strain evidence="4">UC10</strain>
    </source>
</reference>
<dbReference type="Pfam" id="PF04909">
    <property type="entry name" value="Amidohydro_2"/>
    <property type="match status" value="1"/>
</dbReference>
<feature type="domain" description="Amidohydrolase-related" evidence="3">
    <location>
        <begin position="24"/>
        <end position="280"/>
    </location>
</feature>
<feature type="signal peptide" evidence="2">
    <location>
        <begin position="1"/>
        <end position="19"/>
    </location>
</feature>
<gene>
    <name evidence="4" type="ORF">SPPYR_2893</name>
</gene>
<dbReference type="InterPro" id="IPR006680">
    <property type="entry name" value="Amidohydro-rel"/>
</dbReference>
<keyword evidence="4" id="KW-0378">Hydrolase</keyword>
<dbReference type="PANTHER" id="PTHR21240">
    <property type="entry name" value="2-AMINO-3-CARBOXYLMUCONATE-6-SEMIALDEHYDE DECARBOXYLASE"/>
    <property type="match status" value="1"/>
</dbReference>
<protein>
    <submittedName>
        <fullName evidence="4">Amidohydrolase 2</fullName>
    </submittedName>
</protein>
<organism evidence="4">
    <name type="scientific">uncultured Sphingopyxis sp</name>
    <dbReference type="NCBI Taxonomy" id="310581"/>
    <lineage>
        <taxon>Bacteria</taxon>
        <taxon>Pseudomonadati</taxon>
        <taxon>Pseudomonadota</taxon>
        <taxon>Alphaproteobacteria</taxon>
        <taxon>Sphingomonadales</taxon>
        <taxon>Sphingomonadaceae</taxon>
        <taxon>Sphingopyxis</taxon>
        <taxon>environmental samples</taxon>
    </lineage>
</organism>
<dbReference type="InterPro" id="IPR032466">
    <property type="entry name" value="Metal_Hydrolase"/>
</dbReference>
<dbReference type="RefSeq" id="WP_295320483.1">
    <property type="nucleotide sequence ID" value="NZ_LT598653.1"/>
</dbReference>